<dbReference type="SUPFAM" id="SSF51569">
    <property type="entry name" value="Aldolase"/>
    <property type="match status" value="1"/>
</dbReference>
<dbReference type="RefSeq" id="XP_016262308.1">
    <property type="nucleotide sequence ID" value="XM_016406704.1"/>
</dbReference>
<dbReference type="PANTHER" id="PTHR12128">
    <property type="entry name" value="DIHYDRODIPICOLINATE SYNTHASE"/>
    <property type="match status" value="1"/>
</dbReference>
<dbReference type="PIRSF" id="PIRSF001365">
    <property type="entry name" value="DHDPS"/>
    <property type="match status" value="1"/>
</dbReference>
<evidence type="ECO:0000313" key="5">
    <source>
        <dbReference type="Proteomes" id="UP000053342"/>
    </source>
</evidence>
<dbReference type="GeneID" id="27357750"/>
<dbReference type="OrthoDB" id="191315at2759"/>
<sequence>MAAPRPLTTGIYVASLTFFTGQDEVLDLATHRRHILHMVEAGVKGIVLMGSNGEAPHISCEERKTVIHTTRAILNENGYKSMPIIAGCSDQSVKGAVQLCRDAALAGADYALVLPPSYFRPAISADVIVGFYHDVAEKAPLPIILYSFPSVVAGIELSSDVLIAASEHKNVVGTKFTCADTGKLNRVSTAMKGCKPSYVTLGGLADFILPGLVAGASGMIVGGANVAPRSCVRVCDLWARGQVSDAYEAQCILSTGDWAHTRMGVGGTKAVLQETFGYGGAPRRPLRLPGPGEAATKNMFEDIEPLMQLESELAAAAARKNP</sequence>
<feature type="active site" description="Schiff-base intermediate with substrate" evidence="2">
    <location>
        <position position="175"/>
    </location>
</feature>
<organism evidence="4 5">
    <name type="scientific">Exophiala oligosperma</name>
    <dbReference type="NCBI Taxonomy" id="215243"/>
    <lineage>
        <taxon>Eukaryota</taxon>
        <taxon>Fungi</taxon>
        <taxon>Dikarya</taxon>
        <taxon>Ascomycota</taxon>
        <taxon>Pezizomycotina</taxon>
        <taxon>Eurotiomycetes</taxon>
        <taxon>Chaetothyriomycetidae</taxon>
        <taxon>Chaetothyriales</taxon>
        <taxon>Herpotrichiellaceae</taxon>
        <taxon>Exophiala</taxon>
    </lineage>
</organism>
<dbReference type="CDD" id="cd00408">
    <property type="entry name" value="DHDPS-like"/>
    <property type="match status" value="1"/>
</dbReference>
<comment type="similarity">
    <text evidence="1">Belongs to the DapA family.</text>
</comment>
<evidence type="ECO:0000256" key="1">
    <source>
        <dbReference type="PIRNR" id="PIRNR001365"/>
    </source>
</evidence>
<reference evidence="4 5" key="1">
    <citation type="submission" date="2015-01" db="EMBL/GenBank/DDBJ databases">
        <title>The Genome Sequence of Exophiala oligosperma CBS72588.</title>
        <authorList>
            <consortium name="The Broad Institute Genomics Platform"/>
            <person name="Cuomo C."/>
            <person name="de Hoog S."/>
            <person name="Gorbushina A."/>
            <person name="Stielow B."/>
            <person name="Teixiera M."/>
            <person name="Abouelleil A."/>
            <person name="Chapman S.B."/>
            <person name="Priest M."/>
            <person name="Young S.K."/>
            <person name="Wortman J."/>
            <person name="Nusbaum C."/>
            <person name="Birren B."/>
        </authorList>
    </citation>
    <scope>NUCLEOTIDE SEQUENCE [LARGE SCALE GENOMIC DNA]</scope>
    <source>
        <strain evidence="4 5">CBS 72588</strain>
    </source>
</reference>
<dbReference type="AlphaFoldDB" id="A0A0D2BX71"/>
<protein>
    <recommendedName>
        <fullName evidence="6">Dihydrodipicolinate synthase</fullName>
    </recommendedName>
</protein>
<proteinExistence type="inferred from homology"/>
<gene>
    <name evidence="4" type="ORF">PV06_05676</name>
</gene>
<feature type="binding site" evidence="3">
    <location>
        <position position="220"/>
    </location>
    <ligand>
        <name>pyruvate</name>
        <dbReference type="ChEBI" id="CHEBI:15361"/>
    </ligand>
</feature>
<dbReference type="PANTHER" id="PTHR12128:SF24">
    <property type="entry name" value="DIHYDRODIPICOLINATE SYNTHETASE FAMILY PROTEIN (AFU_ORTHOLOGUE AFUA_3G11920)"/>
    <property type="match status" value="1"/>
</dbReference>
<dbReference type="PRINTS" id="PR00146">
    <property type="entry name" value="DHPICSNTHASE"/>
</dbReference>
<evidence type="ECO:0000256" key="2">
    <source>
        <dbReference type="PIRSR" id="PIRSR001365-1"/>
    </source>
</evidence>
<name>A0A0D2BX71_9EURO</name>
<dbReference type="VEuPathDB" id="FungiDB:PV06_05676"/>
<dbReference type="Proteomes" id="UP000053342">
    <property type="component" value="Unassembled WGS sequence"/>
</dbReference>
<keyword evidence="1" id="KW-0456">Lyase</keyword>
<dbReference type="Pfam" id="PF00701">
    <property type="entry name" value="DHDPS"/>
    <property type="match status" value="1"/>
</dbReference>
<dbReference type="InterPro" id="IPR002220">
    <property type="entry name" value="DapA-like"/>
</dbReference>
<feature type="active site" description="Proton donor/acceptor" evidence="2">
    <location>
        <position position="146"/>
    </location>
</feature>
<keyword evidence="5" id="KW-1185">Reference proteome</keyword>
<dbReference type="SMART" id="SM01130">
    <property type="entry name" value="DHDPS"/>
    <property type="match status" value="1"/>
</dbReference>
<accession>A0A0D2BX71</accession>
<evidence type="ECO:0000256" key="3">
    <source>
        <dbReference type="PIRSR" id="PIRSR001365-2"/>
    </source>
</evidence>
<dbReference type="Gene3D" id="3.20.20.70">
    <property type="entry name" value="Aldolase class I"/>
    <property type="match status" value="1"/>
</dbReference>
<dbReference type="InterPro" id="IPR013785">
    <property type="entry name" value="Aldolase_TIM"/>
</dbReference>
<dbReference type="HOGENOM" id="CLU_049343_0_2_1"/>
<dbReference type="STRING" id="215243.A0A0D2BX71"/>
<evidence type="ECO:0008006" key="6">
    <source>
        <dbReference type="Google" id="ProtNLM"/>
    </source>
</evidence>
<dbReference type="GO" id="GO:0008840">
    <property type="term" value="F:4-hydroxy-tetrahydrodipicolinate synthase activity"/>
    <property type="evidence" value="ECO:0007669"/>
    <property type="project" value="TreeGrafter"/>
</dbReference>
<dbReference type="EMBL" id="KN847336">
    <property type="protein sequence ID" value="KIW42092.1"/>
    <property type="molecule type" value="Genomic_DNA"/>
</dbReference>
<evidence type="ECO:0000313" key="4">
    <source>
        <dbReference type="EMBL" id="KIW42092.1"/>
    </source>
</evidence>